<evidence type="ECO:0000256" key="1">
    <source>
        <dbReference type="SAM" id="Phobius"/>
    </source>
</evidence>
<dbReference type="PANTHER" id="PTHR33233">
    <property type="entry name" value="ENDONUCLEASE/EXONUCLEASE/PHOSPHATASE"/>
    <property type="match status" value="1"/>
</dbReference>
<keyword evidence="1" id="KW-1133">Transmembrane helix</keyword>
<evidence type="ECO:0008006" key="4">
    <source>
        <dbReference type="Google" id="ProtNLM"/>
    </source>
</evidence>
<comment type="caution">
    <text evidence="2">The sequence shown here is derived from an EMBL/GenBank/DDBJ whole genome shotgun (WGS) entry which is preliminary data.</text>
</comment>
<name>A0AAV9L788_9SOLN</name>
<keyword evidence="3" id="KW-1185">Reference proteome</keyword>
<dbReference type="EMBL" id="JAWPEI010000007">
    <property type="protein sequence ID" value="KAK4721581.1"/>
    <property type="molecule type" value="Genomic_DNA"/>
</dbReference>
<sequence>MAKCRKNVQQLTRRTGKMVTPANGLVQELSFLTFRRFIPLKYQLIEGGIETSSSNEDVQLKAFKAGCKETHCQMGKALNFIPLINRDGKIVVKIKMDDMKSQSEYWELSLIGYVIVSNNRRRDQILKSTPYTYRNKPLILRKWELNLTFTYELMSIIILWIKFTGLSVGYWSASALNKVVSSERISHARILIEVYVAQKLPDEVEIDTPYGVLKQHIQYDCKLSFCNDCLIFGHESDDFWYKEP</sequence>
<proteinExistence type="predicted"/>
<dbReference type="PANTHER" id="PTHR33233:SF17">
    <property type="entry name" value="DUF4283 DOMAIN-CONTAINING PROTEIN"/>
    <property type="match status" value="1"/>
</dbReference>
<protein>
    <recommendedName>
        <fullName evidence="4">DUF4283 domain-containing protein</fullName>
    </recommendedName>
</protein>
<evidence type="ECO:0000313" key="2">
    <source>
        <dbReference type="EMBL" id="KAK4721581.1"/>
    </source>
</evidence>
<accession>A0AAV9L788</accession>
<keyword evidence="1" id="KW-0812">Transmembrane</keyword>
<reference evidence="2 3" key="1">
    <citation type="submission" date="2023-10" db="EMBL/GenBank/DDBJ databases">
        <title>Genome-Wide Identification Analysis in wild type Solanum Pinnatisectum Reveals Some Genes Defensing Phytophthora Infestans.</title>
        <authorList>
            <person name="Sun C."/>
        </authorList>
    </citation>
    <scope>NUCLEOTIDE SEQUENCE [LARGE SCALE GENOMIC DNA]</scope>
    <source>
        <strain evidence="2">LQN</strain>
        <tissue evidence="2">Leaf</tissue>
    </source>
</reference>
<dbReference type="Proteomes" id="UP001311915">
    <property type="component" value="Unassembled WGS sequence"/>
</dbReference>
<keyword evidence="1" id="KW-0472">Membrane</keyword>
<evidence type="ECO:0000313" key="3">
    <source>
        <dbReference type="Proteomes" id="UP001311915"/>
    </source>
</evidence>
<feature type="transmembrane region" description="Helical" evidence="1">
    <location>
        <begin position="149"/>
        <end position="171"/>
    </location>
</feature>
<organism evidence="2 3">
    <name type="scientific">Solanum pinnatisectum</name>
    <name type="common">tansyleaf nightshade</name>
    <dbReference type="NCBI Taxonomy" id="50273"/>
    <lineage>
        <taxon>Eukaryota</taxon>
        <taxon>Viridiplantae</taxon>
        <taxon>Streptophyta</taxon>
        <taxon>Embryophyta</taxon>
        <taxon>Tracheophyta</taxon>
        <taxon>Spermatophyta</taxon>
        <taxon>Magnoliopsida</taxon>
        <taxon>eudicotyledons</taxon>
        <taxon>Gunneridae</taxon>
        <taxon>Pentapetalae</taxon>
        <taxon>asterids</taxon>
        <taxon>lamiids</taxon>
        <taxon>Solanales</taxon>
        <taxon>Solanaceae</taxon>
        <taxon>Solanoideae</taxon>
        <taxon>Solaneae</taxon>
        <taxon>Solanum</taxon>
    </lineage>
</organism>
<gene>
    <name evidence="2" type="ORF">R3W88_011814</name>
</gene>
<dbReference type="AlphaFoldDB" id="A0AAV9L788"/>